<accession>A0A6F8PVY7</accession>
<dbReference type="Proteomes" id="UP000501726">
    <property type="component" value="Chromosome"/>
</dbReference>
<keyword evidence="4" id="KW-0233">DNA recombination</keyword>
<dbReference type="Gene3D" id="1.10.443.10">
    <property type="entry name" value="Intergrase catalytic core"/>
    <property type="match status" value="1"/>
</dbReference>
<evidence type="ECO:0000313" key="7">
    <source>
        <dbReference type="Proteomes" id="UP000501726"/>
    </source>
</evidence>
<feature type="domain" description="Tyr recombinase" evidence="5">
    <location>
        <begin position="111"/>
        <end position="280"/>
    </location>
</feature>
<protein>
    <submittedName>
        <fullName evidence="6">Integrase</fullName>
    </submittedName>
</protein>
<comment type="similarity">
    <text evidence="1">Belongs to the 'phage' integrase family.</text>
</comment>
<dbReference type="InterPro" id="IPR002104">
    <property type="entry name" value="Integrase_catalytic"/>
</dbReference>
<dbReference type="AlphaFoldDB" id="A0A6F8PVY7"/>
<dbReference type="EMBL" id="AP021889">
    <property type="protein sequence ID" value="BBP46279.1"/>
    <property type="molecule type" value="Genomic_DNA"/>
</dbReference>
<proteinExistence type="inferred from homology"/>
<evidence type="ECO:0000256" key="1">
    <source>
        <dbReference type="ARBA" id="ARBA00008857"/>
    </source>
</evidence>
<dbReference type="Pfam" id="PF00589">
    <property type="entry name" value="Phage_integrase"/>
    <property type="match status" value="1"/>
</dbReference>
<dbReference type="GO" id="GO:0015074">
    <property type="term" value="P:DNA integration"/>
    <property type="evidence" value="ECO:0007669"/>
    <property type="project" value="UniProtKB-KW"/>
</dbReference>
<sequence>MTKRIKIQSKRLRYNTAVARYQKETNNKDSVNELSQFKRFSEVVGNPFIDQIDRKMINEFILKRQDDGVSNTTINRTLQKLRSLLNKAKREWEVIDGELPFIKMFTESGNTRVRWLTRNQVKRLAHRLPEHLADMMLFSVETGLRESNVTRLRWDQIHFSEKVIVVEGDDVLKSDNPFMVPLTEKALEILKRNRGNHPDRVFTFRGNPVKKASTKAFREAVDSCGIRDFRWHDLRHTWATWHVQRGTPLEILQKLGGWSSLQSVQRYAHYGYKDLRPYVEDF</sequence>
<dbReference type="PANTHER" id="PTHR30349:SF64">
    <property type="entry name" value="PROPHAGE INTEGRASE INTD-RELATED"/>
    <property type="match status" value="1"/>
</dbReference>
<dbReference type="Pfam" id="PF24624">
    <property type="entry name" value="Int_N"/>
    <property type="match status" value="1"/>
</dbReference>
<dbReference type="InterPro" id="IPR013762">
    <property type="entry name" value="Integrase-like_cat_sf"/>
</dbReference>
<dbReference type="InterPro" id="IPR057084">
    <property type="entry name" value="Int_N"/>
</dbReference>
<dbReference type="KEGG" id="tse:THMIRHAS_16520"/>
<name>A0A6F8PVY7_9GAMM</name>
<reference evidence="7" key="1">
    <citation type="submission" date="2019-11" db="EMBL/GenBank/DDBJ databases">
        <title>Isolation and characterization of two novel species in the genus Thiomicrorhabdus.</title>
        <authorList>
            <person name="Mochizuki J."/>
            <person name="Kojima H."/>
            <person name="Fukui M."/>
        </authorList>
    </citation>
    <scope>NUCLEOTIDE SEQUENCE [LARGE SCALE GENOMIC DNA]</scope>
    <source>
        <strain evidence="7">aks77</strain>
    </source>
</reference>
<gene>
    <name evidence="6" type="primary">intD</name>
    <name evidence="6" type="ORF">THMIRHAS_16520</name>
</gene>
<dbReference type="PROSITE" id="PS51898">
    <property type="entry name" value="TYR_RECOMBINASE"/>
    <property type="match status" value="1"/>
</dbReference>
<dbReference type="CDD" id="cd00796">
    <property type="entry name" value="INT_Rci_Hp1_C"/>
    <property type="match status" value="1"/>
</dbReference>
<dbReference type="Gene3D" id="1.10.150.130">
    <property type="match status" value="1"/>
</dbReference>
<organism evidence="6 7">
    <name type="scientific">Thiosulfatimonas sediminis</name>
    <dbReference type="NCBI Taxonomy" id="2675054"/>
    <lineage>
        <taxon>Bacteria</taxon>
        <taxon>Pseudomonadati</taxon>
        <taxon>Pseudomonadota</taxon>
        <taxon>Gammaproteobacteria</taxon>
        <taxon>Thiotrichales</taxon>
        <taxon>Piscirickettsiaceae</taxon>
        <taxon>Thiosulfatimonas</taxon>
    </lineage>
</organism>
<keyword evidence="7" id="KW-1185">Reference proteome</keyword>
<keyword evidence="3" id="KW-0238">DNA-binding</keyword>
<evidence type="ECO:0000259" key="5">
    <source>
        <dbReference type="PROSITE" id="PS51898"/>
    </source>
</evidence>
<evidence type="ECO:0000256" key="3">
    <source>
        <dbReference type="ARBA" id="ARBA00023125"/>
    </source>
</evidence>
<dbReference type="InterPro" id="IPR011010">
    <property type="entry name" value="DNA_brk_join_enz"/>
</dbReference>
<keyword evidence="2" id="KW-0229">DNA integration</keyword>
<evidence type="ECO:0000256" key="4">
    <source>
        <dbReference type="ARBA" id="ARBA00023172"/>
    </source>
</evidence>
<dbReference type="InterPro" id="IPR010998">
    <property type="entry name" value="Integrase_recombinase_N"/>
</dbReference>
<evidence type="ECO:0000256" key="2">
    <source>
        <dbReference type="ARBA" id="ARBA00022908"/>
    </source>
</evidence>
<dbReference type="RefSeq" id="WP_173272737.1">
    <property type="nucleotide sequence ID" value="NZ_AP021889.1"/>
</dbReference>
<dbReference type="GO" id="GO:0006310">
    <property type="term" value="P:DNA recombination"/>
    <property type="evidence" value="ECO:0007669"/>
    <property type="project" value="UniProtKB-KW"/>
</dbReference>
<dbReference type="PANTHER" id="PTHR30349">
    <property type="entry name" value="PHAGE INTEGRASE-RELATED"/>
    <property type="match status" value="1"/>
</dbReference>
<dbReference type="GO" id="GO:0003677">
    <property type="term" value="F:DNA binding"/>
    <property type="evidence" value="ECO:0007669"/>
    <property type="project" value="UniProtKB-KW"/>
</dbReference>
<evidence type="ECO:0000313" key="6">
    <source>
        <dbReference type="EMBL" id="BBP46279.1"/>
    </source>
</evidence>
<dbReference type="InterPro" id="IPR050090">
    <property type="entry name" value="Tyrosine_recombinase_XerCD"/>
</dbReference>
<dbReference type="SUPFAM" id="SSF56349">
    <property type="entry name" value="DNA breaking-rejoining enzymes"/>
    <property type="match status" value="1"/>
</dbReference>